<evidence type="ECO:0000313" key="2">
    <source>
        <dbReference type="EMBL" id="KAF6166505.1"/>
    </source>
</evidence>
<dbReference type="OrthoDB" id="773033at2759"/>
<comment type="caution">
    <text evidence="2">The sequence shown here is derived from an EMBL/GenBank/DDBJ whole genome shotgun (WGS) entry which is preliminary data.</text>
</comment>
<evidence type="ECO:0000313" key="3">
    <source>
        <dbReference type="Proteomes" id="UP000541444"/>
    </source>
</evidence>
<organism evidence="2 3">
    <name type="scientific">Kingdonia uniflora</name>
    <dbReference type="NCBI Taxonomy" id="39325"/>
    <lineage>
        <taxon>Eukaryota</taxon>
        <taxon>Viridiplantae</taxon>
        <taxon>Streptophyta</taxon>
        <taxon>Embryophyta</taxon>
        <taxon>Tracheophyta</taxon>
        <taxon>Spermatophyta</taxon>
        <taxon>Magnoliopsida</taxon>
        <taxon>Ranunculales</taxon>
        <taxon>Circaeasteraceae</taxon>
        <taxon>Kingdonia</taxon>
    </lineage>
</organism>
<accession>A0A7J7NH46</accession>
<protein>
    <submittedName>
        <fullName evidence="2">Uncharacterized protein</fullName>
    </submittedName>
</protein>
<dbReference type="Proteomes" id="UP000541444">
    <property type="component" value="Unassembled WGS sequence"/>
</dbReference>
<dbReference type="EMBL" id="JACGCM010000786">
    <property type="protein sequence ID" value="KAF6166505.1"/>
    <property type="molecule type" value="Genomic_DNA"/>
</dbReference>
<gene>
    <name evidence="2" type="ORF">GIB67_005367</name>
</gene>
<name>A0A7J7NH46_9MAGN</name>
<keyword evidence="3" id="KW-1185">Reference proteome</keyword>
<dbReference type="PANTHER" id="PTHR35111:SF1">
    <property type="entry name" value="OS04G0115900 PROTEIN"/>
    <property type="match status" value="1"/>
</dbReference>
<evidence type="ECO:0000256" key="1">
    <source>
        <dbReference type="SAM" id="MobiDB-lite"/>
    </source>
</evidence>
<dbReference type="AlphaFoldDB" id="A0A7J7NH46"/>
<dbReference type="PANTHER" id="PTHR35111">
    <property type="entry name" value="F10A5.9-RELATED"/>
    <property type="match status" value="1"/>
</dbReference>
<sequence length="119" mass="13596">MDLKDQEEQLNIEKMGERRRRRRNMKSSSCLSPMSMLERFREAVFRLIMITALSKSARDNQSENAQRAYYPPDQHHNDAVADCIEFIKKSALTEEGNCDSSSCVDGSNEVNILPALPVM</sequence>
<reference evidence="2 3" key="1">
    <citation type="journal article" date="2020" name="IScience">
        <title>Genome Sequencing of the Endangered Kingdonia uniflora (Circaeasteraceae, Ranunculales) Reveals Potential Mechanisms of Evolutionary Specialization.</title>
        <authorList>
            <person name="Sun Y."/>
            <person name="Deng T."/>
            <person name="Zhang A."/>
            <person name="Moore M.J."/>
            <person name="Landis J.B."/>
            <person name="Lin N."/>
            <person name="Zhang H."/>
            <person name="Zhang X."/>
            <person name="Huang J."/>
            <person name="Zhang X."/>
            <person name="Sun H."/>
            <person name="Wang H."/>
        </authorList>
    </citation>
    <scope>NUCLEOTIDE SEQUENCE [LARGE SCALE GENOMIC DNA]</scope>
    <source>
        <strain evidence="2">TB1705</strain>
        <tissue evidence="2">Leaf</tissue>
    </source>
</reference>
<feature type="region of interest" description="Disordered" evidence="1">
    <location>
        <begin position="1"/>
        <end position="29"/>
    </location>
</feature>
<proteinExistence type="predicted"/>